<dbReference type="Proteomes" id="UP001418222">
    <property type="component" value="Unassembled WGS sequence"/>
</dbReference>
<keyword evidence="2" id="KW-1185">Reference proteome</keyword>
<proteinExistence type="predicted"/>
<dbReference type="EMBL" id="JBBWWQ010000013">
    <property type="protein sequence ID" value="KAK8933309.1"/>
    <property type="molecule type" value="Genomic_DNA"/>
</dbReference>
<accession>A0AAP0B810</accession>
<dbReference type="AlphaFoldDB" id="A0AAP0B810"/>
<protein>
    <submittedName>
        <fullName evidence="1">Uncharacterized protein</fullName>
    </submittedName>
</protein>
<reference evidence="1 2" key="1">
    <citation type="journal article" date="2022" name="Nat. Plants">
        <title>Genomes of leafy and leafless Platanthera orchids illuminate the evolution of mycoheterotrophy.</title>
        <authorList>
            <person name="Li M.H."/>
            <person name="Liu K.W."/>
            <person name="Li Z."/>
            <person name="Lu H.C."/>
            <person name="Ye Q.L."/>
            <person name="Zhang D."/>
            <person name="Wang J.Y."/>
            <person name="Li Y.F."/>
            <person name="Zhong Z.M."/>
            <person name="Liu X."/>
            <person name="Yu X."/>
            <person name="Liu D.K."/>
            <person name="Tu X.D."/>
            <person name="Liu B."/>
            <person name="Hao Y."/>
            <person name="Liao X.Y."/>
            <person name="Jiang Y.T."/>
            <person name="Sun W.H."/>
            <person name="Chen J."/>
            <person name="Chen Y.Q."/>
            <person name="Ai Y."/>
            <person name="Zhai J.W."/>
            <person name="Wu S.S."/>
            <person name="Zhou Z."/>
            <person name="Hsiao Y.Y."/>
            <person name="Wu W.L."/>
            <person name="Chen Y.Y."/>
            <person name="Lin Y.F."/>
            <person name="Hsu J.L."/>
            <person name="Li C.Y."/>
            <person name="Wang Z.W."/>
            <person name="Zhao X."/>
            <person name="Zhong W.Y."/>
            <person name="Ma X.K."/>
            <person name="Ma L."/>
            <person name="Huang J."/>
            <person name="Chen G.Z."/>
            <person name="Huang M.Z."/>
            <person name="Huang L."/>
            <person name="Peng D.H."/>
            <person name="Luo Y.B."/>
            <person name="Zou S.Q."/>
            <person name="Chen S.P."/>
            <person name="Lan S."/>
            <person name="Tsai W.C."/>
            <person name="Van de Peer Y."/>
            <person name="Liu Z.J."/>
        </authorList>
    </citation>
    <scope>NUCLEOTIDE SEQUENCE [LARGE SCALE GENOMIC DNA]</scope>
    <source>
        <strain evidence="1">Lor287</strain>
    </source>
</reference>
<comment type="caution">
    <text evidence="1">The sequence shown here is derived from an EMBL/GenBank/DDBJ whole genome shotgun (WGS) entry which is preliminary data.</text>
</comment>
<sequence>MRCDHNAIPPKNISNLILRWDGGEQISKVRANNSLELRPRSDPTTINIDKPRHNILPPSGRSARMKDNSVAISNASQAAFLCCLHLASSTTIRVSSFVWIANSCALGIAEIVPCHQETTSRSKASILVDTAQTQQLHPAKTSIHPPTVELLNSLIDP</sequence>
<organism evidence="1 2">
    <name type="scientific">Platanthera zijinensis</name>
    <dbReference type="NCBI Taxonomy" id="2320716"/>
    <lineage>
        <taxon>Eukaryota</taxon>
        <taxon>Viridiplantae</taxon>
        <taxon>Streptophyta</taxon>
        <taxon>Embryophyta</taxon>
        <taxon>Tracheophyta</taxon>
        <taxon>Spermatophyta</taxon>
        <taxon>Magnoliopsida</taxon>
        <taxon>Liliopsida</taxon>
        <taxon>Asparagales</taxon>
        <taxon>Orchidaceae</taxon>
        <taxon>Orchidoideae</taxon>
        <taxon>Orchideae</taxon>
        <taxon>Orchidinae</taxon>
        <taxon>Platanthera</taxon>
    </lineage>
</organism>
<gene>
    <name evidence="1" type="ORF">KSP39_PZI015674</name>
</gene>
<evidence type="ECO:0000313" key="2">
    <source>
        <dbReference type="Proteomes" id="UP001418222"/>
    </source>
</evidence>
<name>A0AAP0B810_9ASPA</name>
<evidence type="ECO:0000313" key="1">
    <source>
        <dbReference type="EMBL" id="KAK8933309.1"/>
    </source>
</evidence>